<dbReference type="GO" id="GO:0000288">
    <property type="term" value="P:nuclear-transcribed mRNA catabolic process, deadenylation-dependent decay"/>
    <property type="evidence" value="ECO:0007669"/>
    <property type="project" value="TreeGrafter"/>
</dbReference>
<dbReference type="Proteomes" id="UP000015104">
    <property type="component" value="Unassembled WGS sequence"/>
</dbReference>
<protein>
    <recommendedName>
        <fullName evidence="1">Endonuclease/exonuclease/phosphatase domain-containing protein</fullName>
    </recommendedName>
</protein>
<dbReference type="HOGENOM" id="CLU_016428_7_2_1"/>
<keyword evidence="3" id="KW-1185">Reference proteome</keyword>
<dbReference type="Pfam" id="PF03372">
    <property type="entry name" value="Exo_endo_phos"/>
    <property type="match status" value="1"/>
</dbReference>
<dbReference type="PANTHER" id="PTHR12121:SF37">
    <property type="entry name" value="2',5'-PHOSPHODIESTERASE 12"/>
    <property type="match status" value="1"/>
</dbReference>
<evidence type="ECO:0000313" key="2">
    <source>
        <dbReference type="EnsemblMetazoa" id="tetur35g00450.1"/>
    </source>
</evidence>
<dbReference type="EMBL" id="CAEY01001013">
    <property type="status" value="NOT_ANNOTATED_CDS"/>
    <property type="molecule type" value="Genomic_DNA"/>
</dbReference>
<dbReference type="KEGG" id="tut:107369903"/>
<dbReference type="OMA" id="FRLKSAC"/>
<dbReference type="GO" id="GO:0005739">
    <property type="term" value="C:mitochondrion"/>
    <property type="evidence" value="ECO:0007669"/>
    <property type="project" value="TreeGrafter"/>
</dbReference>
<evidence type="ECO:0000259" key="1">
    <source>
        <dbReference type="Pfam" id="PF03372"/>
    </source>
</evidence>
<dbReference type="SUPFAM" id="SSF56219">
    <property type="entry name" value="DNase I-like"/>
    <property type="match status" value="1"/>
</dbReference>
<dbReference type="eggNOG" id="KOG0620">
    <property type="taxonomic scope" value="Eukaryota"/>
</dbReference>
<sequence length="599" mass="68440">MKIAFRLFKCELVLGKFIRMSSTCSDHSPSSGSTALLQMDSESDKISLQFTYRRNSTEKLFSLYRSKDETLSVAFSRLRLNLDKFINPNAKRTKWTKQAKKVKPDPSTLIDDQASPDGLIEIKLYNEGKLVDANTPHYQAWSDNSILMVGDQSYKILLNSPTVETLKLSNKLLTNFMVYPVIGLKYATIDDCAFSWYRVKSSNKEFISNCYIYYPTEQDLDHQLMVKVTPKDGKSVGLENSFISEDLVEHGPTDCPFQDRHKLTSTKTNPGSFRIVTYNILADYYTSMKTTPTEIFPYCAPEFLKFSYRKPLLLQEIIGYNADIICLQEVDRKFFANELTHVLCQFDDMEGFFIRKAGREIQVPEGVVIYFRKSKFKRLEDSSHDLTDLCLNDKNLDHFAKAVQRNNKLVERLSDRNTIVQYVLLESFDIPGKGLLIVNTHLYSNPDADHIRLLQGAIIVVHIENMIREYSLKYPHLKISPIFTGDFNSDPANGVYKLYTNGYIGSDYIDWKSVADEAIEGLEVKHSLKLTSAYGAPEFTNFTVNYVGCLDYIFFDNQSIEIDSLVPLPSRDIVSAHKAIPSSVFPSDHLALVTVLKWK</sequence>
<evidence type="ECO:0000313" key="3">
    <source>
        <dbReference type="Proteomes" id="UP000015104"/>
    </source>
</evidence>
<dbReference type="AlphaFoldDB" id="T1L371"/>
<dbReference type="InterPro" id="IPR050410">
    <property type="entry name" value="CCR4/nocturin_mRNA_transcr"/>
</dbReference>
<dbReference type="GO" id="GO:0000175">
    <property type="term" value="F:3'-5'-RNA exonuclease activity"/>
    <property type="evidence" value="ECO:0007669"/>
    <property type="project" value="TreeGrafter"/>
</dbReference>
<reference evidence="2" key="2">
    <citation type="submission" date="2015-06" db="UniProtKB">
        <authorList>
            <consortium name="EnsemblMetazoa"/>
        </authorList>
    </citation>
    <scope>IDENTIFICATION</scope>
</reference>
<dbReference type="InterPro" id="IPR005135">
    <property type="entry name" value="Endo/exonuclease/phosphatase"/>
</dbReference>
<dbReference type="STRING" id="32264.T1L371"/>
<gene>
    <name evidence="2" type="primary">107369903</name>
</gene>
<dbReference type="InterPro" id="IPR036691">
    <property type="entry name" value="Endo/exonu/phosph_ase_sf"/>
</dbReference>
<feature type="domain" description="Endonuclease/exonuclease/phosphatase" evidence="1">
    <location>
        <begin position="277"/>
        <end position="589"/>
    </location>
</feature>
<reference evidence="3" key="1">
    <citation type="submission" date="2011-08" db="EMBL/GenBank/DDBJ databases">
        <authorList>
            <person name="Rombauts S."/>
        </authorList>
    </citation>
    <scope>NUCLEOTIDE SEQUENCE</scope>
    <source>
        <strain evidence="3">London</strain>
    </source>
</reference>
<proteinExistence type="predicted"/>
<accession>T1L371</accession>
<dbReference type="EnsemblMetazoa" id="tetur35g00450.1">
    <property type="protein sequence ID" value="tetur35g00450.1"/>
    <property type="gene ID" value="tetur35g00450"/>
</dbReference>
<dbReference type="PANTHER" id="PTHR12121">
    <property type="entry name" value="CARBON CATABOLITE REPRESSOR PROTEIN 4"/>
    <property type="match status" value="1"/>
</dbReference>
<name>T1L371_TETUR</name>
<organism evidence="2 3">
    <name type="scientific">Tetranychus urticae</name>
    <name type="common">Two-spotted spider mite</name>
    <dbReference type="NCBI Taxonomy" id="32264"/>
    <lineage>
        <taxon>Eukaryota</taxon>
        <taxon>Metazoa</taxon>
        <taxon>Ecdysozoa</taxon>
        <taxon>Arthropoda</taxon>
        <taxon>Chelicerata</taxon>
        <taxon>Arachnida</taxon>
        <taxon>Acari</taxon>
        <taxon>Acariformes</taxon>
        <taxon>Trombidiformes</taxon>
        <taxon>Prostigmata</taxon>
        <taxon>Eleutherengona</taxon>
        <taxon>Raphignathae</taxon>
        <taxon>Tetranychoidea</taxon>
        <taxon>Tetranychidae</taxon>
        <taxon>Tetranychus</taxon>
    </lineage>
</organism>
<dbReference type="OrthoDB" id="412787at2759"/>
<dbReference type="Gene3D" id="3.60.10.10">
    <property type="entry name" value="Endonuclease/exonuclease/phosphatase"/>
    <property type="match status" value="1"/>
</dbReference>